<gene>
    <name evidence="5" type="primary">LOC110205588</name>
</gene>
<dbReference type="GeneID" id="110205588"/>
<proteinExistence type="predicted"/>
<evidence type="ECO:0000256" key="2">
    <source>
        <dbReference type="RuleBase" id="RU102079"/>
    </source>
</evidence>
<keyword evidence="4" id="KW-1185">Reference proteome</keyword>
<evidence type="ECO:0000259" key="3">
    <source>
        <dbReference type="PROSITE" id="PS51304"/>
    </source>
</evidence>
<sequence>MPQNMYIQELDLHHGALIKIKGDILPNASVFKINLGKDQQKLGFHYNARFNYYGDLHTIICNDLSEARWGTEQRERNFPYVKGTTVEICISFEETAYKVTTHDGYEFTFPNRLQLEKLEFASFQGDFNVRKVDFD</sequence>
<evidence type="ECO:0000313" key="4">
    <source>
        <dbReference type="Proteomes" id="UP000515140"/>
    </source>
</evidence>
<organism evidence="4 5">
    <name type="scientific">Phascolarctos cinereus</name>
    <name type="common">Koala</name>
    <dbReference type="NCBI Taxonomy" id="38626"/>
    <lineage>
        <taxon>Eukaryota</taxon>
        <taxon>Metazoa</taxon>
        <taxon>Chordata</taxon>
        <taxon>Craniata</taxon>
        <taxon>Vertebrata</taxon>
        <taxon>Euteleostomi</taxon>
        <taxon>Mammalia</taxon>
        <taxon>Metatheria</taxon>
        <taxon>Diprotodontia</taxon>
        <taxon>Phascolarctidae</taxon>
        <taxon>Phascolarctos</taxon>
    </lineage>
</organism>
<dbReference type="GO" id="GO:0005615">
    <property type="term" value="C:extracellular space"/>
    <property type="evidence" value="ECO:0007669"/>
    <property type="project" value="TreeGrafter"/>
</dbReference>
<dbReference type="GO" id="GO:0043236">
    <property type="term" value="F:laminin binding"/>
    <property type="evidence" value="ECO:0007669"/>
    <property type="project" value="TreeGrafter"/>
</dbReference>
<dbReference type="InterPro" id="IPR044156">
    <property type="entry name" value="Galectin-like"/>
</dbReference>
<dbReference type="AlphaFoldDB" id="A0A6P5JYR2"/>
<dbReference type="RefSeq" id="XP_020837939.1">
    <property type="nucleotide sequence ID" value="XM_020982280.1"/>
</dbReference>
<dbReference type="InParanoid" id="A0A6P5JYR2"/>
<protein>
    <recommendedName>
        <fullName evidence="2">Galectin</fullName>
    </recommendedName>
</protein>
<dbReference type="PROSITE" id="PS51304">
    <property type="entry name" value="GALECTIN"/>
    <property type="match status" value="1"/>
</dbReference>
<dbReference type="SMART" id="SM00908">
    <property type="entry name" value="Gal-bind_lectin"/>
    <property type="match status" value="1"/>
</dbReference>
<evidence type="ECO:0000256" key="1">
    <source>
        <dbReference type="ARBA" id="ARBA00022734"/>
    </source>
</evidence>
<reference evidence="5" key="1">
    <citation type="submission" date="2025-08" db="UniProtKB">
        <authorList>
            <consortium name="RefSeq"/>
        </authorList>
    </citation>
    <scope>IDENTIFICATION</scope>
    <source>
        <tissue evidence="5">Spleen</tissue>
    </source>
</reference>
<dbReference type="FunFam" id="2.60.120.200:FF:000021">
    <property type="entry name" value="Galectin"/>
    <property type="match status" value="1"/>
</dbReference>
<dbReference type="Proteomes" id="UP000515140">
    <property type="component" value="Unplaced"/>
</dbReference>
<dbReference type="Pfam" id="PF00337">
    <property type="entry name" value="Gal-bind_lectin"/>
    <property type="match status" value="1"/>
</dbReference>
<dbReference type="Gene3D" id="2.60.120.200">
    <property type="match status" value="1"/>
</dbReference>
<dbReference type="InterPro" id="IPR013320">
    <property type="entry name" value="ConA-like_dom_sf"/>
</dbReference>
<evidence type="ECO:0000313" key="5">
    <source>
        <dbReference type="RefSeq" id="XP_020837939.1"/>
    </source>
</evidence>
<name>A0A6P5JYR2_PHACI</name>
<dbReference type="PANTHER" id="PTHR11346:SF97">
    <property type="entry name" value="GALECTIN-1"/>
    <property type="match status" value="1"/>
</dbReference>
<dbReference type="PANTHER" id="PTHR11346">
    <property type="entry name" value="GALECTIN"/>
    <property type="match status" value="1"/>
</dbReference>
<dbReference type="GO" id="GO:0030395">
    <property type="term" value="F:lactose binding"/>
    <property type="evidence" value="ECO:0007669"/>
    <property type="project" value="TreeGrafter"/>
</dbReference>
<dbReference type="InterPro" id="IPR001079">
    <property type="entry name" value="Galectin_CRD"/>
</dbReference>
<dbReference type="KEGG" id="pcw:110205588"/>
<keyword evidence="1 2" id="KW-0430">Lectin</keyword>
<accession>A0A6P5JYR2</accession>
<dbReference type="SMART" id="SM00276">
    <property type="entry name" value="GLECT"/>
    <property type="match status" value="1"/>
</dbReference>
<feature type="domain" description="Galectin" evidence="3">
    <location>
        <begin position="4"/>
        <end position="135"/>
    </location>
</feature>
<dbReference type="SUPFAM" id="SSF49899">
    <property type="entry name" value="Concanavalin A-like lectins/glucanases"/>
    <property type="match status" value="1"/>
</dbReference>
<dbReference type="CDD" id="cd00070">
    <property type="entry name" value="GLECT"/>
    <property type="match status" value="1"/>
</dbReference>